<evidence type="ECO:0008006" key="4">
    <source>
        <dbReference type="Google" id="ProtNLM"/>
    </source>
</evidence>
<gene>
    <name evidence="2" type="ORF">DSL99_1684</name>
</gene>
<evidence type="ECO:0000256" key="1">
    <source>
        <dbReference type="SAM" id="SignalP"/>
    </source>
</evidence>
<reference evidence="2 3" key="1">
    <citation type="submission" date="2018-07" db="EMBL/GenBank/DDBJ databases">
        <title>Leeuwenhoekiella genomics.</title>
        <authorList>
            <person name="Tahon G."/>
            <person name="Willems A."/>
        </authorList>
    </citation>
    <scope>NUCLEOTIDE SEQUENCE [LARGE SCALE GENOMIC DNA]</scope>
    <source>
        <strain evidence="2 3">LMG 1345</strain>
    </source>
</reference>
<sequence>MKTTITTLILLLTISIKSLACECPEYELKELDNESYEWSDLVVIGNVIKTGTNYQIEVTETLKGKIETEIIYGTITTEDGVFDGSSFFPDNKGEYLFYLKRTMKNEKAFYLYSQCLGTRPLNLESYPIPLRTDKSKPELIAETESWIDELRKRKK</sequence>
<organism evidence="2 3">
    <name type="scientific">Leeuwenhoekiella marinoflava</name>
    <dbReference type="NCBI Taxonomy" id="988"/>
    <lineage>
        <taxon>Bacteria</taxon>
        <taxon>Pseudomonadati</taxon>
        <taxon>Bacteroidota</taxon>
        <taxon>Flavobacteriia</taxon>
        <taxon>Flavobacteriales</taxon>
        <taxon>Flavobacteriaceae</taxon>
        <taxon>Leeuwenhoekiella</taxon>
    </lineage>
</organism>
<proteinExistence type="predicted"/>
<feature type="chain" id="PRO_5020969440" description="Tissue inhibitor of metalloproteinase" evidence="1">
    <location>
        <begin position="21"/>
        <end position="155"/>
    </location>
</feature>
<dbReference type="RefSeq" id="WP_073098612.1">
    <property type="nucleotide sequence ID" value="NZ_QOVL01000006.1"/>
</dbReference>
<protein>
    <recommendedName>
        <fullName evidence="4">Tissue inhibitor of metalloproteinase</fullName>
    </recommendedName>
</protein>
<keyword evidence="1" id="KW-0732">Signal</keyword>
<dbReference type="STRING" id="1122159.SAMN02745246_01498"/>
<dbReference type="EMBL" id="QOVL01000006">
    <property type="protein sequence ID" value="RXG31860.1"/>
    <property type="molecule type" value="Genomic_DNA"/>
</dbReference>
<feature type="signal peptide" evidence="1">
    <location>
        <begin position="1"/>
        <end position="20"/>
    </location>
</feature>
<name>A0A4Q0PMX0_9FLAO</name>
<dbReference type="AlphaFoldDB" id="A0A4Q0PMX0"/>
<dbReference type="Proteomes" id="UP000290608">
    <property type="component" value="Unassembled WGS sequence"/>
</dbReference>
<comment type="caution">
    <text evidence="2">The sequence shown here is derived from an EMBL/GenBank/DDBJ whole genome shotgun (WGS) entry which is preliminary data.</text>
</comment>
<evidence type="ECO:0000313" key="3">
    <source>
        <dbReference type="Proteomes" id="UP000290608"/>
    </source>
</evidence>
<accession>A0A4Q0PMX0</accession>
<evidence type="ECO:0000313" key="2">
    <source>
        <dbReference type="EMBL" id="RXG31860.1"/>
    </source>
</evidence>